<dbReference type="AlphaFoldDB" id="A0A0R1NL46"/>
<dbReference type="PANTHER" id="PTHR43434">
    <property type="entry name" value="PHOSPHOGLYCOLATE PHOSPHATASE"/>
    <property type="match status" value="1"/>
</dbReference>
<name>A0A0R1NL46_9LACO</name>
<dbReference type="SFLD" id="SFLDG01129">
    <property type="entry name" value="C1.5:_HAD__Beta-PGM__Phosphata"/>
    <property type="match status" value="1"/>
</dbReference>
<dbReference type="PANTHER" id="PTHR43434:SF1">
    <property type="entry name" value="PHOSPHOGLYCOLATE PHOSPHATASE"/>
    <property type="match status" value="1"/>
</dbReference>
<dbReference type="InterPro" id="IPR023198">
    <property type="entry name" value="PGP-like_dom2"/>
</dbReference>
<dbReference type="RefSeq" id="WP_056949484.1">
    <property type="nucleotide sequence ID" value="NZ_AZEB01000018.1"/>
</dbReference>
<keyword evidence="1" id="KW-0378">Hydrolase</keyword>
<gene>
    <name evidence="1" type="ORF">FC98_GL000915</name>
</gene>
<proteinExistence type="predicted"/>
<dbReference type="PATRIC" id="fig|1423766.4.peg.935"/>
<protein>
    <submittedName>
        <fullName evidence="1">Haloacid dehalogenase domain-containing protein hydrolase</fullName>
    </submittedName>
</protein>
<dbReference type="EMBL" id="AZEB01000018">
    <property type="protein sequence ID" value="KRL20975.1"/>
    <property type="molecule type" value="Genomic_DNA"/>
</dbReference>
<dbReference type="GO" id="GO:0006281">
    <property type="term" value="P:DNA repair"/>
    <property type="evidence" value="ECO:0007669"/>
    <property type="project" value="TreeGrafter"/>
</dbReference>
<dbReference type="Gene3D" id="1.10.150.240">
    <property type="entry name" value="Putative phosphatase, domain 2"/>
    <property type="match status" value="1"/>
</dbReference>
<evidence type="ECO:0000313" key="1">
    <source>
        <dbReference type="EMBL" id="KRL20975.1"/>
    </source>
</evidence>
<keyword evidence="2" id="KW-1185">Reference proteome</keyword>
<accession>A0A0R1NL46</accession>
<dbReference type="Pfam" id="PF13419">
    <property type="entry name" value="HAD_2"/>
    <property type="match status" value="1"/>
</dbReference>
<organism evidence="1 2">
    <name type="scientific">Lentilactobacillus kisonensis DSM 19906 = JCM 15041</name>
    <dbReference type="NCBI Taxonomy" id="1423766"/>
    <lineage>
        <taxon>Bacteria</taxon>
        <taxon>Bacillati</taxon>
        <taxon>Bacillota</taxon>
        <taxon>Bacilli</taxon>
        <taxon>Lactobacillales</taxon>
        <taxon>Lactobacillaceae</taxon>
        <taxon>Lentilactobacillus</taxon>
    </lineage>
</organism>
<sequence length="211" mass="23725">MKKIIAFDMDGTTAETFPVIFDSFRKTVHDYTDKWISNQVILAQFGANEIGMLKELIPNYSDEVLETFHKNYRSAHMLLRKPFDGINDLLHMLHEHDVITPMITGKGEQSLQTSLDALGLNDQFDPVMSGSPDGSIKSQQFAQVLKQYDQPKEQMAYIGDATADIEACQNAGITCYTAAWSINAKPDEMEKLNPGNVFTSVEQLRDKLLES</sequence>
<dbReference type="InterPro" id="IPR041492">
    <property type="entry name" value="HAD_2"/>
</dbReference>
<dbReference type="GO" id="GO:0008967">
    <property type="term" value="F:phosphoglycolate phosphatase activity"/>
    <property type="evidence" value="ECO:0007669"/>
    <property type="project" value="TreeGrafter"/>
</dbReference>
<comment type="caution">
    <text evidence="1">The sequence shown here is derived from an EMBL/GenBank/DDBJ whole genome shotgun (WGS) entry which is preliminary data.</text>
</comment>
<dbReference type="SFLD" id="SFLDS00003">
    <property type="entry name" value="Haloacid_Dehalogenase"/>
    <property type="match status" value="1"/>
</dbReference>
<dbReference type="Proteomes" id="UP000051439">
    <property type="component" value="Unassembled WGS sequence"/>
</dbReference>
<reference evidence="1 2" key="1">
    <citation type="journal article" date="2015" name="Genome Announc.">
        <title>Expanding the biotechnology potential of lactobacilli through comparative genomics of 213 strains and associated genera.</title>
        <authorList>
            <person name="Sun Z."/>
            <person name="Harris H.M."/>
            <person name="McCann A."/>
            <person name="Guo C."/>
            <person name="Argimon S."/>
            <person name="Zhang W."/>
            <person name="Yang X."/>
            <person name="Jeffery I.B."/>
            <person name="Cooney J.C."/>
            <person name="Kagawa T.F."/>
            <person name="Liu W."/>
            <person name="Song Y."/>
            <person name="Salvetti E."/>
            <person name="Wrobel A."/>
            <person name="Rasinkangas P."/>
            <person name="Parkhill J."/>
            <person name="Rea M.C."/>
            <person name="O'Sullivan O."/>
            <person name="Ritari J."/>
            <person name="Douillard F.P."/>
            <person name="Paul Ross R."/>
            <person name="Yang R."/>
            <person name="Briner A.E."/>
            <person name="Felis G.E."/>
            <person name="de Vos W.M."/>
            <person name="Barrangou R."/>
            <person name="Klaenhammer T.R."/>
            <person name="Caufield P.W."/>
            <person name="Cui Y."/>
            <person name="Zhang H."/>
            <person name="O'Toole P.W."/>
        </authorList>
    </citation>
    <scope>NUCLEOTIDE SEQUENCE [LARGE SCALE GENOMIC DNA]</scope>
    <source>
        <strain evidence="1 2">DSM 19906</strain>
    </source>
</reference>
<evidence type="ECO:0000313" key="2">
    <source>
        <dbReference type="Proteomes" id="UP000051439"/>
    </source>
</evidence>
<dbReference type="Gene3D" id="3.40.50.1000">
    <property type="entry name" value="HAD superfamily/HAD-like"/>
    <property type="match status" value="1"/>
</dbReference>
<dbReference type="InterPro" id="IPR023214">
    <property type="entry name" value="HAD_sf"/>
</dbReference>
<dbReference type="InterPro" id="IPR036412">
    <property type="entry name" value="HAD-like_sf"/>
</dbReference>
<dbReference type="SUPFAM" id="SSF56784">
    <property type="entry name" value="HAD-like"/>
    <property type="match status" value="1"/>
</dbReference>
<dbReference type="InterPro" id="IPR050155">
    <property type="entry name" value="HAD-like_hydrolase_sf"/>
</dbReference>